<gene>
    <name evidence="1" type="ORF">Sradi_7037300</name>
</gene>
<protein>
    <submittedName>
        <fullName evidence="1">Uncharacterized protein</fullName>
    </submittedName>
</protein>
<name>A0AAW2J8U4_SESRA</name>
<dbReference type="EMBL" id="JACGWJ010000574">
    <property type="protein sequence ID" value="KAL0291001.1"/>
    <property type="molecule type" value="Genomic_DNA"/>
</dbReference>
<evidence type="ECO:0000313" key="1">
    <source>
        <dbReference type="EMBL" id="KAL0291001.1"/>
    </source>
</evidence>
<dbReference type="PANTHER" id="PTHR33116:SF76">
    <property type="entry name" value="DUF4283 DOMAIN-CONTAINING PROTEIN"/>
    <property type="match status" value="1"/>
</dbReference>
<accession>A0AAW2J8U4</accession>
<comment type="caution">
    <text evidence="1">The sequence shown here is derived from an EMBL/GenBank/DDBJ whole genome shotgun (WGS) entry which is preliminary data.</text>
</comment>
<dbReference type="PANTHER" id="PTHR33116">
    <property type="entry name" value="REVERSE TRANSCRIPTASE ZINC-BINDING DOMAIN-CONTAINING PROTEIN-RELATED-RELATED"/>
    <property type="match status" value="1"/>
</dbReference>
<sequence length="226" mass="25784">MIKLIEAKLRNFLWRGGTATGGYKVAWEQVCKPTSHGGLGIRNIQMMNNALMGKHLWQLLTKKQDSIWVSWIMKYKLKQGTLWAANDKEGSWTWKKLMKLRTHLIKGIQYRIRDGTEFKLWLDPWHPDGALLHKYPHGPLITGLPMDSPLSTVIVGDNWQWPSEHHIDINDIIHKLPAIHSGGNDAIIWKSSSGTYSTETAYAIFSSPSSVEWASLFSRSISYTKT</sequence>
<organism evidence="1">
    <name type="scientific">Sesamum radiatum</name>
    <name type="common">Black benniseed</name>
    <dbReference type="NCBI Taxonomy" id="300843"/>
    <lineage>
        <taxon>Eukaryota</taxon>
        <taxon>Viridiplantae</taxon>
        <taxon>Streptophyta</taxon>
        <taxon>Embryophyta</taxon>
        <taxon>Tracheophyta</taxon>
        <taxon>Spermatophyta</taxon>
        <taxon>Magnoliopsida</taxon>
        <taxon>eudicotyledons</taxon>
        <taxon>Gunneridae</taxon>
        <taxon>Pentapetalae</taxon>
        <taxon>asterids</taxon>
        <taxon>lamiids</taxon>
        <taxon>Lamiales</taxon>
        <taxon>Pedaliaceae</taxon>
        <taxon>Sesamum</taxon>
    </lineage>
</organism>
<reference evidence="1" key="1">
    <citation type="submission" date="2020-06" db="EMBL/GenBank/DDBJ databases">
        <authorList>
            <person name="Li T."/>
            <person name="Hu X."/>
            <person name="Zhang T."/>
            <person name="Song X."/>
            <person name="Zhang H."/>
            <person name="Dai N."/>
            <person name="Sheng W."/>
            <person name="Hou X."/>
            <person name="Wei L."/>
        </authorList>
    </citation>
    <scope>NUCLEOTIDE SEQUENCE</scope>
    <source>
        <strain evidence="1">G02</strain>
        <tissue evidence="1">Leaf</tissue>
    </source>
</reference>
<reference evidence="1" key="2">
    <citation type="journal article" date="2024" name="Plant">
        <title>Genomic evolution and insights into agronomic trait innovations of Sesamum species.</title>
        <authorList>
            <person name="Miao H."/>
            <person name="Wang L."/>
            <person name="Qu L."/>
            <person name="Liu H."/>
            <person name="Sun Y."/>
            <person name="Le M."/>
            <person name="Wang Q."/>
            <person name="Wei S."/>
            <person name="Zheng Y."/>
            <person name="Lin W."/>
            <person name="Duan Y."/>
            <person name="Cao H."/>
            <person name="Xiong S."/>
            <person name="Wang X."/>
            <person name="Wei L."/>
            <person name="Li C."/>
            <person name="Ma Q."/>
            <person name="Ju M."/>
            <person name="Zhao R."/>
            <person name="Li G."/>
            <person name="Mu C."/>
            <person name="Tian Q."/>
            <person name="Mei H."/>
            <person name="Zhang T."/>
            <person name="Gao T."/>
            <person name="Zhang H."/>
        </authorList>
    </citation>
    <scope>NUCLEOTIDE SEQUENCE</scope>
    <source>
        <strain evidence="1">G02</strain>
    </source>
</reference>
<dbReference type="AlphaFoldDB" id="A0AAW2J8U4"/>
<proteinExistence type="predicted"/>